<proteinExistence type="predicted"/>
<comment type="caution">
    <text evidence="1">The sequence shown here is derived from an EMBL/GenBank/DDBJ whole genome shotgun (WGS) entry which is preliminary data.</text>
</comment>
<organism evidence="1 2">
    <name type="scientific">Actinorugispora endophytica</name>
    <dbReference type="NCBI Taxonomy" id="1605990"/>
    <lineage>
        <taxon>Bacteria</taxon>
        <taxon>Bacillati</taxon>
        <taxon>Actinomycetota</taxon>
        <taxon>Actinomycetes</taxon>
        <taxon>Streptosporangiales</taxon>
        <taxon>Nocardiopsidaceae</taxon>
        <taxon>Actinorugispora</taxon>
    </lineage>
</organism>
<name>A0A4V3D8V1_9ACTN</name>
<protein>
    <submittedName>
        <fullName evidence="1">Uncharacterized protein</fullName>
    </submittedName>
</protein>
<keyword evidence="2" id="KW-1185">Reference proteome</keyword>
<evidence type="ECO:0000313" key="2">
    <source>
        <dbReference type="Proteomes" id="UP000295281"/>
    </source>
</evidence>
<dbReference type="AlphaFoldDB" id="A0A4V3D8V1"/>
<accession>A0A4V3D8V1</accession>
<evidence type="ECO:0000313" key="1">
    <source>
        <dbReference type="EMBL" id="TDQ53279.1"/>
    </source>
</evidence>
<reference evidence="1 2" key="1">
    <citation type="submission" date="2019-03" db="EMBL/GenBank/DDBJ databases">
        <title>Genomic Encyclopedia of Type Strains, Phase IV (KMG-IV): sequencing the most valuable type-strain genomes for metagenomic binning, comparative biology and taxonomic classification.</title>
        <authorList>
            <person name="Goeker M."/>
        </authorList>
    </citation>
    <scope>NUCLEOTIDE SEQUENCE [LARGE SCALE GENOMIC DNA]</scope>
    <source>
        <strain evidence="1 2">DSM 46770</strain>
    </source>
</reference>
<dbReference type="Proteomes" id="UP000295281">
    <property type="component" value="Unassembled WGS sequence"/>
</dbReference>
<sequence length="36" mass="3737">MAPDEVDAFLAERRTQGTCCVGVSLAVLSFLPVSGP</sequence>
<gene>
    <name evidence="1" type="ORF">EV190_10468</name>
</gene>
<dbReference type="EMBL" id="SNYN01000004">
    <property type="protein sequence ID" value="TDQ53279.1"/>
    <property type="molecule type" value="Genomic_DNA"/>
</dbReference>